<organism evidence="10 11">
    <name type="scientific">Pseudaminobacter salicylatoxidans</name>
    <dbReference type="NCBI Taxonomy" id="93369"/>
    <lineage>
        <taxon>Bacteria</taxon>
        <taxon>Pseudomonadati</taxon>
        <taxon>Pseudomonadota</taxon>
        <taxon>Alphaproteobacteria</taxon>
        <taxon>Hyphomicrobiales</taxon>
        <taxon>Phyllobacteriaceae</taxon>
        <taxon>Pseudaminobacter</taxon>
    </lineage>
</organism>
<dbReference type="GO" id="GO:0005524">
    <property type="term" value="F:ATP binding"/>
    <property type="evidence" value="ECO:0007669"/>
    <property type="project" value="UniProtKB-KW"/>
</dbReference>
<comment type="function">
    <text evidence="2">Catalyzes the ATP-dependent biosynthesis of glutamine from glutamate and ammonia.</text>
</comment>
<dbReference type="GO" id="GO:0004356">
    <property type="term" value="F:glutamine synthetase activity"/>
    <property type="evidence" value="ECO:0007669"/>
    <property type="project" value="InterPro"/>
</dbReference>
<dbReference type="InterPro" id="IPR008147">
    <property type="entry name" value="Gln_synt_N"/>
</dbReference>
<dbReference type="InterPro" id="IPR014746">
    <property type="entry name" value="Gln_synth/guanido_kin_cat_dom"/>
</dbReference>
<reference evidence="10 11" key="1">
    <citation type="submission" date="2018-05" db="EMBL/GenBank/DDBJ databases">
        <title>Genomic Encyclopedia of Type Strains, Phase IV (KMG-IV): sequencing the most valuable type-strain genomes for metagenomic binning, comparative biology and taxonomic classification.</title>
        <authorList>
            <person name="Goeker M."/>
        </authorList>
    </citation>
    <scope>NUCLEOTIDE SEQUENCE [LARGE SCALE GENOMIC DNA]</scope>
    <source>
        <strain evidence="10 11">DSM 6986</strain>
    </source>
</reference>
<dbReference type="STRING" id="1192868.GCA_000304395_03767"/>
<evidence type="ECO:0000256" key="3">
    <source>
        <dbReference type="ARBA" id="ARBA00022598"/>
    </source>
</evidence>
<dbReference type="InterPro" id="IPR008146">
    <property type="entry name" value="Gln_synth_cat_dom"/>
</dbReference>
<evidence type="ECO:0000313" key="11">
    <source>
        <dbReference type="Proteomes" id="UP000245396"/>
    </source>
</evidence>
<dbReference type="SUPFAM" id="SSF55931">
    <property type="entry name" value="Glutamine synthetase/guanido kinase"/>
    <property type="match status" value="1"/>
</dbReference>
<evidence type="ECO:0000256" key="2">
    <source>
        <dbReference type="ARBA" id="ARBA00003117"/>
    </source>
</evidence>
<gene>
    <name evidence="10" type="ORF">C7441_109187</name>
</gene>
<evidence type="ECO:0000259" key="9">
    <source>
        <dbReference type="PROSITE" id="PS51987"/>
    </source>
</evidence>
<dbReference type="RefSeq" id="WP_109613420.1">
    <property type="nucleotide sequence ID" value="NZ_QGGG01000009.1"/>
</dbReference>
<evidence type="ECO:0000313" key="10">
    <source>
        <dbReference type="EMBL" id="PWJ82418.1"/>
    </source>
</evidence>
<dbReference type="Gene3D" id="3.10.20.70">
    <property type="entry name" value="Glutamine synthetase, N-terminal domain"/>
    <property type="match status" value="1"/>
</dbReference>
<proteinExistence type="inferred from homology"/>
<evidence type="ECO:0000256" key="8">
    <source>
        <dbReference type="RuleBase" id="RU000384"/>
    </source>
</evidence>
<keyword evidence="11" id="KW-1185">Reference proteome</keyword>
<keyword evidence="4" id="KW-0547">Nucleotide-binding</keyword>
<dbReference type="OrthoDB" id="9789509at2"/>
<dbReference type="PANTHER" id="PTHR43785:SF12">
    <property type="entry name" value="TYPE-1 GLUTAMINE SYNTHETASE 2"/>
    <property type="match status" value="1"/>
</dbReference>
<keyword evidence="3" id="KW-0436">Ligase</keyword>
<dbReference type="Proteomes" id="UP000245396">
    <property type="component" value="Unassembled WGS sequence"/>
</dbReference>
<name>A0A316C2W2_PSESE</name>
<dbReference type="AlphaFoldDB" id="A0A316C2W2"/>
<evidence type="ECO:0000256" key="6">
    <source>
        <dbReference type="ARBA" id="ARBA00023231"/>
    </source>
</evidence>
<dbReference type="InterPro" id="IPR036651">
    <property type="entry name" value="Gln_synt_N_sf"/>
</dbReference>
<evidence type="ECO:0000256" key="7">
    <source>
        <dbReference type="PROSITE-ProRule" id="PRU01331"/>
    </source>
</evidence>
<dbReference type="PROSITE" id="PS51987">
    <property type="entry name" value="GS_CATALYTIC"/>
    <property type="match status" value="1"/>
</dbReference>
<dbReference type="SMART" id="SM01230">
    <property type="entry name" value="Gln-synt_C"/>
    <property type="match status" value="1"/>
</dbReference>
<sequence>MSGTLEPLTGIVTTDLAAVTRGRFVATTDVEGTAATGVGWIQSNLSLTAFGRLSTPNIWKSSGDLRLIPDFGARFLTHATGGDIPFDMVIGDLVEIDGSPWAACPRHALRQAAAALEAEAGLRLRVSFEQEFYLLRAEEEHDHPLAFSALRRSGTFAPQLVAGLREAGLRPETILAELGPGQLEISIAPSAPVAAADQAVAVREIVRELAHNLGQRASFAPKPYAGHSGSGVHIHFSLTDCEGHARTYDTDGPARLSPEAAHFCAGVLRHLPALTAFTASSPASYERLKPYSWSASYTWLADQDREATLRVCPVLAMSKRAPADQLNIEFRAADATANPYLALATLIRAGLEGLRNDYKLPPLASTNPEELSETERQYHGLERLPASLSQALTHLEADAAARKWFPRPLLDTFLAVKRTEAEIGESLDEDGLRETYRTLY</sequence>
<comment type="similarity">
    <text evidence="7 8">Belongs to the glutamine synthetase family.</text>
</comment>
<comment type="cofactor">
    <cofactor evidence="1">
        <name>Mg(2+)</name>
        <dbReference type="ChEBI" id="CHEBI:18420"/>
    </cofactor>
</comment>
<feature type="domain" description="GS catalytic" evidence="9">
    <location>
        <begin position="105"/>
        <end position="440"/>
    </location>
</feature>
<keyword evidence="5" id="KW-0067">ATP-binding</keyword>
<dbReference type="EMBL" id="QGGG01000009">
    <property type="protein sequence ID" value="PWJ82418.1"/>
    <property type="molecule type" value="Genomic_DNA"/>
</dbReference>
<dbReference type="PANTHER" id="PTHR43785">
    <property type="entry name" value="GAMMA-GLUTAMYLPUTRESCINE SYNTHETASE"/>
    <property type="match status" value="1"/>
</dbReference>
<dbReference type="Gene3D" id="3.30.590.10">
    <property type="entry name" value="Glutamine synthetase/guanido kinase, catalytic domain"/>
    <property type="match status" value="1"/>
</dbReference>
<comment type="caution">
    <text evidence="10">The sequence shown here is derived from an EMBL/GenBank/DDBJ whole genome shotgun (WGS) entry which is preliminary data.</text>
</comment>
<evidence type="ECO:0000256" key="5">
    <source>
        <dbReference type="ARBA" id="ARBA00022840"/>
    </source>
</evidence>
<dbReference type="Pfam" id="PF00120">
    <property type="entry name" value="Gln-synt_C"/>
    <property type="match status" value="1"/>
</dbReference>
<dbReference type="GO" id="GO:0006542">
    <property type="term" value="P:glutamine biosynthetic process"/>
    <property type="evidence" value="ECO:0007669"/>
    <property type="project" value="InterPro"/>
</dbReference>
<evidence type="ECO:0000256" key="4">
    <source>
        <dbReference type="ARBA" id="ARBA00022741"/>
    </source>
</evidence>
<evidence type="ECO:0000256" key="1">
    <source>
        <dbReference type="ARBA" id="ARBA00001946"/>
    </source>
</evidence>
<accession>A0A316C2W2</accession>
<keyword evidence="6" id="KW-0535">Nitrogen fixation</keyword>
<protein>
    <submittedName>
        <fullName evidence="10">L-glutamine synthetase</fullName>
    </submittedName>
</protein>
<dbReference type="Pfam" id="PF16952">
    <property type="entry name" value="Gln-synt_N_2"/>
    <property type="match status" value="1"/>
</dbReference>